<dbReference type="Proteomes" id="UP000215452">
    <property type="component" value="Chromosome"/>
</dbReference>
<organism evidence="1 2">
    <name type="scientific">Mesomycoplasma hyopneumoniae</name>
    <name type="common">Mycoplasma hyopneumoniae</name>
    <dbReference type="NCBI Taxonomy" id="2099"/>
    <lineage>
        <taxon>Bacteria</taxon>
        <taxon>Bacillati</taxon>
        <taxon>Mycoplasmatota</taxon>
        <taxon>Mycoplasmoidales</taxon>
        <taxon>Metamycoplasmataceae</taxon>
        <taxon>Mesomycoplasma</taxon>
    </lineage>
</organism>
<name>A0A223M9Y5_MESHO</name>
<evidence type="ECO:0008006" key="3">
    <source>
        <dbReference type="Google" id="ProtNLM"/>
    </source>
</evidence>
<dbReference type="EMBL" id="CP022714">
    <property type="protein sequence ID" value="ASU14370.1"/>
    <property type="molecule type" value="Genomic_DNA"/>
</dbReference>
<gene>
    <name evidence="1" type="ORF">CIB43_00474</name>
</gene>
<proteinExistence type="predicted"/>
<dbReference type="PROSITE" id="PS51257">
    <property type="entry name" value="PROKAR_LIPOPROTEIN"/>
    <property type="match status" value="1"/>
</dbReference>
<dbReference type="AlphaFoldDB" id="A0A223M9Y5"/>
<accession>A0A223M9Y5</accession>
<evidence type="ECO:0000313" key="1">
    <source>
        <dbReference type="EMBL" id="ASU14370.1"/>
    </source>
</evidence>
<evidence type="ECO:0000313" key="2">
    <source>
        <dbReference type="Proteomes" id="UP000215452"/>
    </source>
</evidence>
<protein>
    <recommendedName>
        <fullName evidence="3">Lipoprotein</fullName>
    </recommendedName>
</protein>
<sequence length="350" mass="41402">MLKKKFRKILALFLPVPLVFLTSYSCWSSRIKSIRSAINENFGPDFELPEKQGVFKKQDPRSFDLYVSEVNSMQLKWFLNKSSLIDLSQEEKNKIYASKLARYYVFDNKNRILADEDKFKAEQDINPTFLKKVFEKAANSYSGDKTNNQGVSNKNSFEKLDNFKIYREISKIFDSNWRFLEVRLIKPGIIVPDKRNYILINAYKIYYTNPVDFEKKNEAEKTENTENQAQNNKNWRIKAPNQKPVTLLRLHWYNKNLENPFKIEFNSIENPNSEYDLQMINDIDQPESIADFDFNFSRINSKNTSEPLEIFHSEPFIRLVSQGFAIPFDGEITDFEAEDFKFKYVFNEKN</sequence>
<reference evidence="1 2" key="1">
    <citation type="submission" date="2017-08" db="EMBL/GenBank/DDBJ databases">
        <title>The complete genome sequence of a Mycoplasma hyopneumoniae isolate in Korea.</title>
        <authorList>
            <person name="Han J."/>
            <person name="Lee N."/>
        </authorList>
    </citation>
    <scope>NUCLEOTIDE SEQUENCE [LARGE SCALE GENOMIC DNA]</scope>
    <source>
        <strain evidence="1 2">KM014</strain>
    </source>
</reference>